<evidence type="ECO:0000313" key="3">
    <source>
        <dbReference type="Proteomes" id="UP000327013"/>
    </source>
</evidence>
<feature type="region of interest" description="Disordered" evidence="1">
    <location>
        <begin position="143"/>
        <end position="171"/>
    </location>
</feature>
<dbReference type="Gene3D" id="3.90.1140.10">
    <property type="entry name" value="Cyclic phosphodiesterase"/>
    <property type="match status" value="1"/>
</dbReference>
<dbReference type="Pfam" id="PF13563">
    <property type="entry name" value="2_5_RNA_ligase2"/>
    <property type="match status" value="1"/>
</dbReference>
<comment type="caution">
    <text evidence="2">The sequence shown here is derived from an EMBL/GenBank/DDBJ whole genome shotgun (WGS) entry which is preliminary data.</text>
</comment>
<organism evidence="2 3">
    <name type="scientific">Carpinus fangiana</name>
    <dbReference type="NCBI Taxonomy" id="176857"/>
    <lineage>
        <taxon>Eukaryota</taxon>
        <taxon>Viridiplantae</taxon>
        <taxon>Streptophyta</taxon>
        <taxon>Embryophyta</taxon>
        <taxon>Tracheophyta</taxon>
        <taxon>Spermatophyta</taxon>
        <taxon>Magnoliopsida</taxon>
        <taxon>eudicotyledons</taxon>
        <taxon>Gunneridae</taxon>
        <taxon>Pentapetalae</taxon>
        <taxon>rosids</taxon>
        <taxon>fabids</taxon>
        <taxon>Fagales</taxon>
        <taxon>Betulaceae</taxon>
        <taxon>Carpinus</taxon>
    </lineage>
</organism>
<dbReference type="PANTHER" id="PTHR37474">
    <property type="entry name" value="RNA LIGASE/CYCLIC NUCLEOTIDE PHOSPHODIESTERASE"/>
    <property type="match status" value="1"/>
</dbReference>
<reference evidence="2 3" key="1">
    <citation type="submission" date="2019-06" db="EMBL/GenBank/DDBJ databases">
        <title>A chromosomal-level reference genome of Carpinus fangiana (Coryloideae, Betulaceae).</title>
        <authorList>
            <person name="Yang X."/>
            <person name="Wang Z."/>
            <person name="Zhang L."/>
            <person name="Hao G."/>
            <person name="Liu J."/>
            <person name="Yang Y."/>
        </authorList>
    </citation>
    <scope>NUCLEOTIDE SEQUENCE [LARGE SCALE GENOMIC DNA]</scope>
    <source>
        <strain evidence="2">Cfa_2016G</strain>
        <tissue evidence="2">Leaf</tissue>
    </source>
</reference>
<name>A0A5N6KSL2_9ROSI</name>
<gene>
    <name evidence="2" type="ORF">FH972_022450</name>
</gene>
<dbReference type="AlphaFoldDB" id="A0A5N6KSL2"/>
<evidence type="ECO:0000313" key="2">
    <source>
        <dbReference type="EMBL" id="KAB8342852.1"/>
    </source>
</evidence>
<dbReference type="Proteomes" id="UP000327013">
    <property type="component" value="Unassembled WGS sequence"/>
</dbReference>
<dbReference type="PANTHER" id="PTHR37474:SF1">
    <property type="entry name" value="2'-5' RNA LIGASE FAMILY PROTEIN"/>
    <property type="match status" value="1"/>
</dbReference>
<dbReference type="OrthoDB" id="2011727at2759"/>
<protein>
    <submittedName>
        <fullName evidence="2">Uncharacterized protein</fullName>
    </submittedName>
</protein>
<accession>A0A5N6KSL2</accession>
<dbReference type="SUPFAM" id="SSF55144">
    <property type="entry name" value="LigT-like"/>
    <property type="match status" value="1"/>
</dbReference>
<keyword evidence="3" id="KW-1185">Reference proteome</keyword>
<feature type="compositionally biased region" description="Polar residues" evidence="1">
    <location>
        <begin position="156"/>
        <end position="166"/>
    </location>
</feature>
<dbReference type="EMBL" id="VIBQ01000012">
    <property type="protein sequence ID" value="KAB8342852.1"/>
    <property type="molecule type" value="Genomic_DNA"/>
</dbReference>
<dbReference type="InterPro" id="IPR009097">
    <property type="entry name" value="Cyclic_Pdiesterase"/>
</dbReference>
<evidence type="ECO:0000256" key="1">
    <source>
        <dbReference type="SAM" id="MobiDB-lite"/>
    </source>
</evidence>
<proteinExistence type="predicted"/>
<sequence>MAVKAHRLPAHLSYKSALAILPPKQLRPPFDSLRHRHDRHFKRWPPHINLIYPFLDQPSLGFDEQIRHSRRPSDDPDPNSNNKTAANNSLKALEESITQDMAPSISSRIRKVLDANHFGPIDLYARRPNHFLHSKHSATVWLHPEEKPPDSHAPASVTSDSPNGNDPTAKPTCEACPRLCQLRSLLLDEFSECAGDSGGDERPFVPHLSLGQADGEDAARKLEAEVEREIWEFVHGEGKNGEAGEEEALEAGGSGWELHWKVDQICVLERVGFRGRFRVVGVVDLVDQRPVVI</sequence>